<dbReference type="GO" id="GO:0042729">
    <property type="term" value="C:DASH complex"/>
    <property type="evidence" value="ECO:0007669"/>
    <property type="project" value="InterPro"/>
</dbReference>
<sequence>MAEELAQLEQLRASSRDLVTFLEQVCEEFDMIQGENEKALRIMENWAAVFQAAKGVARIQLAQDGLSGSFRRDAVTASTATPSDAKLDG</sequence>
<organism evidence="1">
    <name type="scientific">Aphanomyces invadans</name>
    <dbReference type="NCBI Taxonomy" id="157072"/>
    <lineage>
        <taxon>Eukaryota</taxon>
        <taxon>Sar</taxon>
        <taxon>Stramenopiles</taxon>
        <taxon>Oomycota</taxon>
        <taxon>Saprolegniomycetes</taxon>
        <taxon>Saprolegniales</taxon>
        <taxon>Verrucalvaceae</taxon>
        <taxon>Aphanomyces</taxon>
    </lineage>
</organism>
<dbReference type="InterPro" id="IPR013963">
    <property type="entry name" value="DASH_Dad2"/>
</dbReference>
<dbReference type="OrthoDB" id="124048at2759"/>
<dbReference type="GeneID" id="20090824"/>
<dbReference type="VEuPathDB" id="FungiDB:H310_13774"/>
<dbReference type="GO" id="GO:0072686">
    <property type="term" value="C:mitotic spindle"/>
    <property type="evidence" value="ECO:0007669"/>
    <property type="project" value="InterPro"/>
</dbReference>
<dbReference type="EMBL" id="KI914007">
    <property type="protein sequence ID" value="ETV91705.1"/>
    <property type="molecule type" value="Genomic_DNA"/>
</dbReference>
<dbReference type="AlphaFoldDB" id="A0A024TC20"/>
<accession>A0A024TC20</accession>
<dbReference type="RefSeq" id="XP_008879631.1">
    <property type="nucleotide sequence ID" value="XM_008881409.1"/>
</dbReference>
<dbReference type="Pfam" id="PF08654">
    <property type="entry name" value="DASH_Dad2"/>
    <property type="match status" value="1"/>
</dbReference>
<dbReference type="GO" id="GO:0000278">
    <property type="term" value="P:mitotic cell cycle"/>
    <property type="evidence" value="ECO:0007669"/>
    <property type="project" value="InterPro"/>
</dbReference>
<name>A0A024TC20_9STRA</name>
<reference evidence="1" key="1">
    <citation type="submission" date="2013-12" db="EMBL/GenBank/DDBJ databases">
        <title>The Genome Sequence of Aphanomyces invadans NJM9701.</title>
        <authorList>
            <consortium name="The Broad Institute Genomics Platform"/>
            <person name="Russ C."/>
            <person name="Tyler B."/>
            <person name="van West P."/>
            <person name="Dieguez-Uribeondo J."/>
            <person name="Young S.K."/>
            <person name="Zeng Q."/>
            <person name="Gargeya S."/>
            <person name="Fitzgerald M."/>
            <person name="Abouelleil A."/>
            <person name="Alvarado L."/>
            <person name="Chapman S.B."/>
            <person name="Gainer-Dewar J."/>
            <person name="Goldberg J."/>
            <person name="Griggs A."/>
            <person name="Gujja S."/>
            <person name="Hansen M."/>
            <person name="Howarth C."/>
            <person name="Imamovic A."/>
            <person name="Ireland A."/>
            <person name="Larimer J."/>
            <person name="McCowan C."/>
            <person name="Murphy C."/>
            <person name="Pearson M."/>
            <person name="Poon T.W."/>
            <person name="Priest M."/>
            <person name="Roberts A."/>
            <person name="Saif S."/>
            <person name="Shea T."/>
            <person name="Sykes S."/>
            <person name="Wortman J."/>
            <person name="Nusbaum C."/>
            <person name="Birren B."/>
        </authorList>
    </citation>
    <scope>NUCLEOTIDE SEQUENCE [LARGE SCALE GENOMIC DNA]</scope>
    <source>
        <strain evidence="1">NJM9701</strain>
    </source>
</reference>
<proteinExistence type="predicted"/>
<evidence type="ECO:0000313" key="1">
    <source>
        <dbReference type="EMBL" id="ETV91705.1"/>
    </source>
</evidence>
<protein>
    <submittedName>
        <fullName evidence="1">Uncharacterized protein</fullName>
    </submittedName>
</protein>
<gene>
    <name evidence="1" type="ORF">H310_13774</name>
</gene>